<reference evidence="8" key="1">
    <citation type="submission" date="2021-02" db="EMBL/GenBank/DDBJ databases">
        <authorList>
            <person name="Nowell W R."/>
        </authorList>
    </citation>
    <scope>NUCLEOTIDE SEQUENCE</scope>
</reference>
<keyword evidence="6" id="KW-0449">Lipoprotein</keyword>
<evidence type="ECO:0000313" key="8">
    <source>
        <dbReference type="EMBL" id="CAF1599940.1"/>
    </source>
</evidence>
<dbReference type="AlphaFoldDB" id="A0A816AW00"/>
<evidence type="ECO:0000256" key="1">
    <source>
        <dbReference type="ARBA" id="ARBA00006049"/>
    </source>
</evidence>
<gene>
    <name evidence="8" type="ORF">XAT740_LOCUS47581</name>
</gene>
<keyword evidence="9" id="KW-1185">Reference proteome</keyword>
<keyword evidence="5" id="KW-0106">Calcium</keyword>
<evidence type="ECO:0000256" key="5">
    <source>
        <dbReference type="ARBA" id="ARBA00022837"/>
    </source>
</evidence>
<evidence type="ECO:0000256" key="3">
    <source>
        <dbReference type="ARBA" id="ARBA00022723"/>
    </source>
</evidence>
<keyword evidence="3" id="KW-0479">Metal-binding</keyword>
<name>A0A816AW00_ADIRI</name>
<dbReference type="CDD" id="cd00051">
    <property type="entry name" value="EFh"/>
    <property type="match status" value="1"/>
</dbReference>
<dbReference type="InterPro" id="IPR028846">
    <property type="entry name" value="Recoverin"/>
</dbReference>
<evidence type="ECO:0000256" key="6">
    <source>
        <dbReference type="ARBA" id="ARBA00023288"/>
    </source>
</evidence>
<dbReference type="Gene3D" id="1.10.238.10">
    <property type="entry name" value="EF-hand"/>
    <property type="match status" value="1"/>
</dbReference>
<dbReference type="EMBL" id="CAJNOR010006630">
    <property type="protein sequence ID" value="CAF1599940.1"/>
    <property type="molecule type" value="Genomic_DNA"/>
</dbReference>
<dbReference type="SUPFAM" id="SSF47473">
    <property type="entry name" value="EF-hand"/>
    <property type="match status" value="1"/>
</dbReference>
<dbReference type="PANTHER" id="PTHR23055">
    <property type="entry name" value="CALCIUM BINDING PROTEINS"/>
    <property type="match status" value="1"/>
</dbReference>
<dbReference type="InterPro" id="IPR018247">
    <property type="entry name" value="EF_Hand_1_Ca_BS"/>
</dbReference>
<dbReference type="Proteomes" id="UP000663828">
    <property type="component" value="Unassembled WGS sequence"/>
</dbReference>
<dbReference type="PROSITE" id="PS50222">
    <property type="entry name" value="EF_HAND_2"/>
    <property type="match status" value="1"/>
</dbReference>
<dbReference type="InterPro" id="IPR011992">
    <property type="entry name" value="EF-hand-dom_pair"/>
</dbReference>
<evidence type="ECO:0000259" key="7">
    <source>
        <dbReference type="PROSITE" id="PS50222"/>
    </source>
</evidence>
<evidence type="ECO:0000313" key="9">
    <source>
        <dbReference type="Proteomes" id="UP000663828"/>
    </source>
</evidence>
<dbReference type="GO" id="GO:0005509">
    <property type="term" value="F:calcium ion binding"/>
    <property type="evidence" value="ECO:0007669"/>
    <property type="project" value="InterPro"/>
</dbReference>
<organism evidence="8 9">
    <name type="scientific">Adineta ricciae</name>
    <name type="common">Rotifer</name>
    <dbReference type="NCBI Taxonomy" id="249248"/>
    <lineage>
        <taxon>Eukaryota</taxon>
        <taxon>Metazoa</taxon>
        <taxon>Spiralia</taxon>
        <taxon>Gnathifera</taxon>
        <taxon>Rotifera</taxon>
        <taxon>Eurotatoria</taxon>
        <taxon>Bdelloidea</taxon>
        <taxon>Adinetida</taxon>
        <taxon>Adinetidae</taxon>
        <taxon>Adineta</taxon>
    </lineage>
</organism>
<protein>
    <recommendedName>
        <fullName evidence="7">EF-hand domain-containing protein</fullName>
    </recommendedName>
</protein>
<evidence type="ECO:0000256" key="2">
    <source>
        <dbReference type="ARBA" id="ARBA00022707"/>
    </source>
</evidence>
<dbReference type="PROSITE" id="PS00018">
    <property type="entry name" value="EF_HAND_1"/>
    <property type="match status" value="1"/>
</dbReference>
<proteinExistence type="inferred from homology"/>
<evidence type="ECO:0000256" key="4">
    <source>
        <dbReference type="ARBA" id="ARBA00022737"/>
    </source>
</evidence>
<feature type="domain" description="EF-hand" evidence="7">
    <location>
        <begin position="122"/>
        <end position="157"/>
    </location>
</feature>
<keyword evidence="4" id="KW-0677">Repeat</keyword>
<dbReference type="InterPro" id="IPR002048">
    <property type="entry name" value="EF_hand_dom"/>
</dbReference>
<dbReference type="PANTHER" id="PTHR23055:SF178">
    <property type="entry name" value="NEUROCALCIN HOMOLOG"/>
    <property type="match status" value="1"/>
</dbReference>
<keyword evidence="2" id="KW-0519">Myristate</keyword>
<comment type="similarity">
    <text evidence="1">Belongs to the recoverin family.</text>
</comment>
<comment type="caution">
    <text evidence="8">The sequence shown here is derived from an EMBL/GenBank/DDBJ whole genome shotgun (WGS) entry which is preliminary data.</text>
</comment>
<accession>A0A816AW00</accession>
<sequence>MGANKSKLRKTVVHQLSARTKCSTAEIKAMCDLWRCLQKFSFLPMKYEERTAERLYRLFEKPIRNQKIDGSIDFFNFMVVSHILEHGSAHSKIVLYFESLDVNNDGIISREDLEACLPHTVESQQLIQRLLRQWDMNRDGHVSLDDFEGYINSNPHLLPMFADERERVRLNSVSHDLAVDYQPSTHNYPITRDLFVTSK</sequence>
<dbReference type="Pfam" id="PF13499">
    <property type="entry name" value="EF-hand_7"/>
    <property type="match status" value="1"/>
</dbReference>